<reference evidence="3 4" key="1">
    <citation type="submission" date="2018-08" db="EMBL/GenBank/DDBJ databases">
        <title>A genome reference for cultivated species of the human gut microbiota.</title>
        <authorList>
            <person name="Zou Y."/>
            <person name="Xue W."/>
            <person name="Luo G."/>
        </authorList>
    </citation>
    <scope>NUCLEOTIDE SEQUENCE [LARGE SCALE GENOMIC DNA]</scope>
    <source>
        <strain evidence="3 4">AF24-29</strain>
    </source>
</reference>
<dbReference type="PRINTS" id="PR00081">
    <property type="entry name" value="GDHRDH"/>
</dbReference>
<dbReference type="InterPro" id="IPR057326">
    <property type="entry name" value="KR_dom"/>
</dbReference>
<dbReference type="Gene3D" id="3.40.50.720">
    <property type="entry name" value="NAD(P)-binding Rossmann-like Domain"/>
    <property type="match status" value="1"/>
</dbReference>
<comment type="caution">
    <text evidence="3">The sequence shown here is derived from an EMBL/GenBank/DDBJ whole genome shotgun (WGS) entry which is preliminary data.</text>
</comment>
<dbReference type="PANTHER" id="PTHR43975:SF2">
    <property type="entry name" value="EG:BACR7A4.14 PROTEIN-RELATED"/>
    <property type="match status" value="1"/>
</dbReference>
<organism evidence="3 4">
    <name type="scientific">Holdemania filiformis</name>
    <dbReference type="NCBI Taxonomy" id="61171"/>
    <lineage>
        <taxon>Bacteria</taxon>
        <taxon>Bacillati</taxon>
        <taxon>Bacillota</taxon>
        <taxon>Erysipelotrichia</taxon>
        <taxon>Erysipelotrichales</taxon>
        <taxon>Erysipelotrichaceae</taxon>
        <taxon>Holdemania</taxon>
    </lineage>
</organism>
<dbReference type="CDD" id="cd05233">
    <property type="entry name" value="SDR_c"/>
    <property type="match status" value="1"/>
</dbReference>
<dbReference type="Pfam" id="PF13561">
    <property type="entry name" value="adh_short_C2"/>
    <property type="match status" value="1"/>
</dbReference>
<dbReference type="RefSeq" id="WP_117893202.1">
    <property type="nucleotide sequence ID" value="NZ_CABJCV010000002.1"/>
</dbReference>
<evidence type="ECO:0000259" key="2">
    <source>
        <dbReference type="SMART" id="SM00822"/>
    </source>
</evidence>
<dbReference type="FunFam" id="3.40.50.720:FF:000084">
    <property type="entry name" value="Short-chain dehydrogenase reductase"/>
    <property type="match status" value="1"/>
</dbReference>
<sequence length="255" mass="27362">MKALESKVALITGCSGGIGREMAIRFAEEGAKLAICARTQSKLEETAEICRKKGAQVLAVVCDITDPTQLENLVRQTADHFGRIDILINNAVNAKPGSPFLDQTEADLMTVFESGYLATWRLMKLCYPYLKEAHGKIINFASPAGLLGTEGYAAYASVKEAIRGLTKVTAREWGKDGININCISPTAITPKMQAIIDSFPEAQRKPETLGFKVPAIGRIGTAYADLTPILVFLASDASGYITGQTIRADGGGTIF</sequence>
<feature type="domain" description="Ketoreductase" evidence="2">
    <location>
        <begin position="7"/>
        <end position="186"/>
    </location>
</feature>
<gene>
    <name evidence="3" type="ORF">DWY25_02400</name>
</gene>
<dbReference type="PRINTS" id="PR00080">
    <property type="entry name" value="SDRFAMILY"/>
</dbReference>
<dbReference type="AlphaFoldDB" id="A0A412G5I9"/>
<accession>A0A412G5I9</accession>
<dbReference type="SUPFAM" id="SSF51735">
    <property type="entry name" value="NAD(P)-binding Rossmann-fold domains"/>
    <property type="match status" value="1"/>
</dbReference>
<name>A0A412G5I9_9FIRM</name>
<dbReference type="Proteomes" id="UP000284178">
    <property type="component" value="Unassembled WGS sequence"/>
</dbReference>
<dbReference type="GeneID" id="83014260"/>
<evidence type="ECO:0000313" key="4">
    <source>
        <dbReference type="Proteomes" id="UP000284178"/>
    </source>
</evidence>
<dbReference type="InterPro" id="IPR036291">
    <property type="entry name" value="NAD(P)-bd_dom_sf"/>
</dbReference>
<dbReference type="InterPro" id="IPR002347">
    <property type="entry name" value="SDR_fam"/>
</dbReference>
<proteinExistence type="predicted"/>
<dbReference type="PANTHER" id="PTHR43975">
    <property type="entry name" value="ZGC:101858"/>
    <property type="match status" value="1"/>
</dbReference>
<keyword evidence="1" id="KW-0560">Oxidoreductase</keyword>
<evidence type="ECO:0000256" key="1">
    <source>
        <dbReference type="ARBA" id="ARBA00023002"/>
    </source>
</evidence>
<protein>
    <submittedName>
        <fullName evidence="3">SDR family NAD(P)-dependent oxidoreductase</fullName>
    </submittedName>
</protein>
<keyword evidence="4" id="KW-1185">Reference proteome</keyword>
<dbReference type="GO" id="GO:0016491">
    <property type="term" value="F:oxidoreductase activity"/>
    <property type="evidence" value="ECO:0007669"/>
    <property type="project" value="UniProtKB-KW"/>
</dbReference>
<dbReference type="EMBL" id="QRUP01000002">
    <property type="protein sequence ID" value="RGR76224.1"/>
    <property type="molecule type" value="Genomic_DNA"/>
</dbReference>
<evidence type="ECO:0000313" key="3">
    <source>
        <dbReference type="EMBL" id="RGR76224.1"/>
    </source>
</evidence>
<dbReference type="GO" id="GO:0008206">
    <property type="term" value="P:bile acid metabolic process"/>
    <property type="evidence" value="ECO:0007669"/>
    <property type="project" value="UniProtKB-ARBA"/>
</dbReference>
<dbReference type="SMART" id="SM00822">
    <property type="entry name" value="PKS_KR"/>
    <property type="match status" value="1"/>
</dbReference>